<evidence type="ECO:0000256" key="1">
    <source>
        <dbReference type="SAM" id="Phobius"/>
    </source>
</evidence>
<keyword evidence="3" id="KW-1185">Reference proteome</keyword>
<evidence type="ECO:0000313" key="2">
    <source>
        <dbReference type="EMBL" id="CAL4078736.1"/>
    </source>
</evidence>
<protein>
    <submittedName>
        <fullName evidence="2">Uncharacterized protein</fullName>
    </submittedName>
</protein>
<comment type="caution">
    <text evidence="2">The sequence shown here is derived from an EMBL/GenBank/DDBJ whole genome shotgun (WGS) entry which is preliminary data.</text>
</comment>
<name>A0AAV2QEH6_MEGNR</name>
<feature type="transmembrane region" description="Helical" evidence="1">
    <location>
        <begin position="26"/>
        <end position="47"/>
    </location>
</feature>
<dbReference type="EMBL" id="CAXKWB010005503">
    <property type="protein sequence ID" value="CAL4078736.1"/>
    <property type="molecule type" value="Genomic_DNA"/>
</dbReference>
<feature type="non-terminal residue" evidence="2">
    <location>
        <position position="121"/>
    </location>
</feature>
<dbReference type="AlphaFoldDB" id="A0AAV2QEH6"/>
<sequence>SKVLKKIFVSWKMLLDTKEPSYKFKVFSSLIFVIAIIGNIISLKCIIKHYKERDIAVSTTKRKYVEPQCKDIFEIRSSSPTMSKMTSRIAQVLGEAKDAKQFLQYMFYEILSYEAPSMFNQ</sequence>
<reference evidence="2 3" key="1">
    <citation type="submission" date="2024-05" db="EMBL/GenBank/DDBJ databases">
        <authorList>
            <person name="Wallberg A."/>
        </authorList>
    </citation>
    <scope>NUCLEOTIDE SEQUENCE [LARGE SCALE GENOMIC DNA]</scope>
</reference>
<evidence type="ECO:0000313" key="3">
    <source>
        <dbReference type="Proteomes" id="UP001497623"/>
    </source>
</evidence>
<feature type="non-terminal residue" evidence="2">
    <location>
        <position position="1"/>
    </location>
</feature>
<keyword evidence="1" id="KW-0812">Transmembrane</keyword>
<proteinExistence type="predicted"/>
<keyword evidence="1" id="KW-1133">Transmembrane helix</keyword>
<gene>
    <name evidence="2" type="ORF">MNOR_LOCUS10736</name>
</gene>
<dbReference type="Proteomes" id="UP001497623">
    <property type="component" value="Unassembled WGS sequence"/>
</dbReference>
<organism evidence="2 3">
    <name type="scientific">Meganyctiphanes norvegica</name>
    <name type="common">Northern krill</name>
    <name type="synonym">Thysanopoda norvegica</name>
    <dbReference type="NCBI Taxonomy" id="48144"/>
    <lineage>
        <taxon>Eukaryota</taxon>
        <taxon>Metazoa</taxon>
        <taxon>Ecdysozoa</taxon>
        <taxon>Arthropoda</taxon>
        <taxon>Crustacea</taxon>
        <taxon>Multicrustacea</taxon>
        <taxon>Malacostraca</taxon>
        <taxon>Eumalacostraca</taxon>
        <taxon>Eucarida</taxon>
        <taxon>Euphausiacea</taxon>
        <taxon>Euphausiidae</taxon>
        <taxon>Meganyctiphanes</taxon>
    </lineage>
</organism>
<accession>A0AAV2QEH6</accession>
<keyword evidence="1" id="KW-0472">Membrane</keyword>